<keyword evidence="3" id="KW-0328">Glycosyltransferase</keyword>
<dbReference type="Gene3D" id="3.90.550.10">
    <property type="entry name" value="Spore Coat Polysaccharide Biosynthesis Protein SpsA, Chain A"/>
    <property type="match status" value="1"/>
</dbReference>
<dbReference type="SUPFAM" id="SSF53448">
    <property type="entry name" value="Nucleotide-diphospho-sugar transferases"/>
    <property type="match status" value="1"/>
</dbReference>
<evidence type="ECO:0000256" key="1">
    <source>
        <dbReference type="ARBA" id="ARBA00004776"/>
    </source>
</evidence>
<keyword evidence="4" id="KW-0808">Transferase</keyword>
<dbReference type="Pfam" id="PF00535">
    <property type="entry name" value="Glycos_transf_2"/>
    <property type="match status" value="1"/>
</dbReference>
<dbReference type="PANTHER" id="PTHR43179:SF12">
    <property type="entry name" value="GALACTOFURANOSYLTRANSFERASE GLFT2"/>
    <property type="match status" value="1"/>
</dbReference>
<organism evidence="6 7">
    <name type="scientific">Clostridium aciditolerans</name>
    <dbReference type="NCBI Taxonomy" id="339861"/>
    <lineage>
        <taxon>Bacteria</taxon>
        <taxon>Bacillati</taxon>
        <taxon>Bacillota</taxon>
        <taxon>Clostridia</taxon>
        <taxon>Eubacteriales</taxon>
        <taxon>Clostridiaceae</taxon>
        <taxon>Clostridium</taxon>
    </lineage>
</organism>
<reference evidence="6" key="1">
    <citation type="submission" date="2020-12" db="EMBL/GenBank/DDBJ databases">
        <title>Clostridium thailandense sp. nov., a novel acetogenic bacterium isolated from peat land soil in Thailand.</title>
        <authorList>
            <person name="Chaikitkaew S."/>
            <person name="Birkeland N.K."/>
        </authorList>
    </citation>
    <scope>NUCLEOTIDE SEQUENCE</scope>
    <source>
        <strain evidence="6">DSM 17425</strain>
    </source>
</reference>
<name>A0A934HYX7_9CLOT</name>
<accession>A0A934HYX7</accession>
<evidence type="ECO:0000256" key="3">
    <source>
        <dbReference type="ARBA" id="ARBA00022676"/>
    </source>
</evidence>
<evidence type="ECO:0000256" key="2">
    <source>
        <dbReference type="ARBA" id="ARBA00006739"/>
    </source>
</evidence>
<proteinExistence type="inferred from homology"/>
<evidence type="ECO:0000313" key="6">
    <source>
        <dbReference type="EMBL" id="MBI6874624.1"/>
    </source>
</evidence>
<evidence type="ECO:0000256" key="4">
    <source>
        <dbReference type="ARBA" id="ARBA00022679"/>
    </source>
</evidence>
<dbReference type="GO" id="GO:0016757">
    <property type="term" value="F:glycosyltransferase activity"/>
    <property type="evidence" value="ECO:0007669"/>
    <property type="project" value="UniProtKB-KW"/>
</dbReference>
<comment type="similarity">
    <text evidence="2">Belongs to the glycosyltransferase 2 family.</text>
</comment>
<dbReference type="AlphaFoldDB" id="A0A934HYX7"/>
<evidence type="ECO:0000313" key="7">
    <source>
        <dbReference type="Proteomes" id="UP000622687"/>
    </source>
</evidence>
<dbReference type="Proteomes" id="UP000622687">
    <property type="component" value="Unassembled WGS sequence"/>
</dbReference>
<dbReference type="InterPro" id="IPR001173">
    <property type="entry name" value="Glyco_trans_2-like"/>
</dbReference>
<gene>
    <name evidence="6" type="ORF">I6U51_18305</name>
</gene>
<comment type="pathway">
    <text evidence="1">Cell wall biogenesis; cell wall polysaccharide biosynthesis.</text>
</comment>
<evidence type="ECO:0000259" key="5">
    <source>
        <dbReference type="Pfam" id="PF00535"/>
    </source>
</evidence>
<feature type="domain" description="Glycosyltransferase 2-like" evidence="5">
    <location>
        <begin position="6"/>
        <end position="168"/>
    </location>
</feature>
<dbReference type="EMBL" id="JAEEGB010000027">
    <property type="protein sequence ID" value="MBI6874624.1"/>
    <property type="molecule type" value="Genomic_DNA"/>
</dbReference>
<comment type="caution">
    <text evidence="6">The sequence shown here is derived from an EMBL/GenBank/DDBJ whole genome shotgun (WGS) entry which is preliminary data.</text>
</comment>
<keyword evidence="7" id="KW-1185">Reference proteome</keyword>
<dbReference type="PANTHER" id="PTHR43179">
    <property type="entry name" value="RHAMNOSYLTRANSFERASE WBBL"/>
    <property type="match status" value="1"/>
</dbReference>
<sequence length="291" mass="33670">MLPDVSIIIPCKNEIDNIKWTLDSILNSKNKLSFEVIVIDDGSTDGCCDFIGKNDYKDVKVIRTEGVGMSIGRNLGVKEAKGEYLFFCDAHVLVPDYWLDELVKTLEENDAHAITPTIKIIGTEARGYGGTWNEKLEFTWLVKPEKEVTEIPFIASCAMGVKKDAFDAVKGFRNHFKVYGMEDQEICLKLWLYGYKVIIDSSVEVQHLYKLKHNYEITNFNIIHNFIYMVHSHFNRDNLSKAIGLYKHYSGFPEALAEVMLNEAMMEERKENLNKRVYDENYFLEKFNIKF</sequence>
<dbReference type="RefSeq" id="WP_211144009.1">
    <property type="nucleotide sequence ID" value="NZ_JAEEGB010000027.1"/>
</dbReference>
<protein>
    <submittedName>
        <fullName evidence="6">Glycosyltransferase family 2 protein</fullName>
    </submittedName>
</protein>
<dbReference type="InterPro" id="IPR029044">
    <property type="entry name" value="Nucleotide-diphossugar_trans"/>
</dbReference>